<evidence type="ECO:0000313" key="2">
    <source>
        <dbReference type="EMBL" id="QDV19303.1"/>
    </source>
</evidence>
<dbReference type="Gene3D" id="3.30.1340.30">
    <property type="match status" value="3"/>
</dbReference>
<dbReference type="EMBL" id="CP036317">
    <property type="protein sequence ID" value="QDV19303.1"/>
    <property type="molecule type" value="Genomic_DNA"/>
</dbReference>
<dbReference type="Pfam" id="PF04972">
    <property type="entry name" value="BON"/>
    <property type="match status" value="3"/>
</dbReference>
<dbReference type="AlphaFoldDB" id="A0A518FSK1"/>
<dbReference type="RefSeq" id="WP_145457348.1">
    <property type="nucleotide sequence ID" value="NZ_CP036317.1"/>
</dbReference>
<dbReference type="InterPro" id="IPR014004">
    <property type="entry name" value="Transpt-assoc_nodulatn_dom_bac"/>
</dbReference>
<protein>
    <submittedName>
        <fullName evidence="2">Periplasmic protein</fullName>
    </submittedName>
</protein>
<dbReference type="Proteomes" id="UP000320839">
    <property type="component" value="Chromosome"/>
</dbReference>
<dbReference type="PANTHER" id="PTHR34606:SF15">
    <property type="entry name" value="BON DOMAIN-CONTAINING PROTEIN"/>
    <property type="match status" value="1"/>
</dbReference>
<feature type="domain" description="BON" evidence="1">
    <location>
        <begin position="165"/>
        <end position="233"/>
    </location>
</feature>
<reference evidence="2 3" key="1">
    <citation type="submission" date="2019-02" db="EMBL/GenBank/DDBJ databases">
        <title>Deep-cultivation of Planctomycetes and their phenomic and genomic characterization uncovers novel biology.</title>
        <authorList>
            <person name="Wiegand S."/>
            <person name="Jogler M."/>
            <person name="Boedeker C."/>
            <person name="Pinto D."/>
            <person name="Vollmers J."/>
            <person name="Rivas-Marin E."/>
            <person name="Kohn T."/>
            <person name="Peeters S.H."/>
            <person name="Heuer A."/>
            <person name="Rast P."/>
            <person name="Oberbeckmann S."/>
            <person name="Bunk B."/>
            <person name="Jeske O."/>
            <person name="Meyerdierks A."/>
            <person name="Storesund J.E."/>
            <person name="Kallscheuer N."/>
            <person name="Luecker S."/>
            <person name="Lage O.M."/>
            <person name="Pohl T."/>
            <person name="Merkel B.J."/>
            <person name="Hornburger P."/>
            <person name="Mueller R.-W."/>
            <person name="Bruemmer F."/>
            <person name="Labrenz M."/>
            <person name="Spormann A.M."/>
            <person name="Op den Camp H."/>
            <person name="Overmann J."/>
            <person name="Amann R."/>
            <person name="Jetten M.S.M."/>
            <person name="Mascher T."/>
            <person name="Medema M.H."/>
            <person name="Devos D.P."/>
            <person name="Kaster A.-K."/>
            <person name="Ovreas L."/>
            <person name="Rohde M."/>
            <person name="Galperin M.Y."/>
            <person name="Jogler C."/>
        </authorList>
    </citation>
    <scope>NUCLEOTIDE SEQUENCE [LARGE SCALE GENOMIC DNA]</scope>
    <source>
        <strain evidence="2 3">Pan153</strain>
    </source>
</reference>
<dbReference type="InterPro" id="IPR007055">
    <property type="entry name" value="BON_dom"/>
</dbReference>
<feature type="domain" description="BON" evidence="1">
    <location>
        <begin position="19"/>
        <end position="87"/>
    </location>
</feature>
<proteinExistence type="predicted"/>
<name>A0A518FSK1_9PLAN</name>
<organism evidence="2 3">
    <name type="scientific">Gimesia panareensis</name>
    <dbReference type="NCBI Taxonomy" id="2527978"/>
    <lineage>
        <taxon>Bacteria</taxon>
        <taxon>Pseudomonadati</taxon>
        <taxon>Planctomycetota</taxon>
        <taxon>Planctomycetia</taxon>
        <taxon>Planctomycetales</taxon>
        <taxon>Planctomycetaceae</taxon>
        <taxon>Gimesia</taxon>
    </lineage>
</organism>
<dbReference type="PROSITE" id="PS50914">
    <property type="entry name" value="BON"/>
    <property type="match status" value="3"/>
</dbReference>
<feature type="domain" description="BON" evidence="1">
    <location>
        <begin position="92"/>
        <end position="160"/>
    </location>
</feature>
<dbReference type="SMART" id="SM00749">
    <property type="entry name" value="BON"/>
    <property type="match status" value="2"/>
</dbReference>
<accession>A0A518FSK1</accession>
<dbReference type="InterPro" id="IPR051686">
    <property type="entry name" value="Lipoprotein_DolP"/>
</dbReference>
<sequence>MNESIPTPPATERPEFATADEIIKRLVVDELYWDERVDAAKVKVVVQKGVVSLTGEVPTTADFYAAEADARMIEGVVTVENQIQVLHPTLVPDKELSTNAETVLVWSPEVDHSQITVAAKCGWITLIGCVPTCQQKHLAAELVESIPGVIGITNELSVVPTNGVSDNNIAREILKGIEHHRDLNTESIDVEVADGVVTLEGTVPHWLAYRTVEELALITEGVVNVKNHLIFNGNHQPDHST</sequence>
<dbReference type="OrthoDB" id="870892at2"/>
<evidence type="ECO:0000313" key="3">
    <source>
        <dbReference type="Proteomes" id="UP000320839"/>
    </source>
</evidence>
<gene>
    <name evidence="2" type="ORF">Pan153_39680</name>
</gene>
<dbReference type="PANTHER" id="PTHR34606">
    <property type="entry name" value="BON DOMAIN-CONTAINING PROTEIN"/>
    <property type="match status" value="1"/>
</dbReference>
<evidence type="ECO:0000259" key="1">
    <source>
        <dbReference type="PROSITE" id="PS50914"/>
    </source>
</evidence>